<dbReference type="Pfam" id="PF05147">
    <property type="entry name" value="LANC_like"/>
    <property type="match status" value="1"/>
</dbReference>
<dbReference type="PANTHER" id="PTHR37171">
    <property type="entry name" value="SERINE/THREONINE-PROTEIN KINASE YRZF-RELATED"/>
    <property type="match status" value="1"/>
</dbReference>
<dbReference type="InterPro" id="IPR007822">
    <property type="entry name" value="LANC-like"/>
</dbReference>
<evidence type="ECO:0000313" key="3">
    <source>
        <dbReference type="Proteomes" id="UP000321034"/>
    </source>
</evidence>
<dbReference type="SUPFAM" id="SSF158745">
    <property type="entry name" value="LanC-like"/>
    <property type="match status" value="1"/>
</dbReference>
<keyword evidence="2" id="KW-0418">Kinase</keyword>
<comment type="caution">
    <text evidence="2">The sequence shown here is derived from an EMBL/GenBank/DDBJ whole genome shotgun (WGS) entry which is preliminary data.</text>
</comment>
<keyword evidence="2" id="KW-0808">Transferase</keyword>
<evidence type="ECO:0000259" key="1">
    <source>
        <dbReference type="PROSITE" id="PS50011"/>
    </source>
</evidence>
<dbReference type="Gene3D" id="1.10.510.10">
    <property type="entry name" value="Transferase(Phosphotransferase) domain 1"/>
    <property type="match status" value="1"/>
</dbReference>
<dbReference type="RefSeq" id="WP_147894775.1">
    <property type="nucleotide sequence ID" value="NZ_BAAANR010000001.1"/>
</dbReference>
<dbReference type="InterPro" id="IPR057929">
    <property type="entry name" value="RamC_N"/>
</dbReference>
<dbReference type="PANTHER" id="PTHR37171:SF1">
    <property type="entry name" value="SERINE_THREONINE-PROTEIN KINASE YRZF-RELATED"/>
    <property type="match status" value="1"/>
</dbReference>
<name>A0A5C8HX35_9MICO</name>
<dbReference type="Gene3D" id="1.50.10.10">
    <property type="match status" value="2"/>
</dbReference>
<dbReference type="CDD" id="cd04791">
    <property type="entry name" value="LanC_SerThrkinase"/>
    <property type="match status" value="1"/>
</dbReference>
<dbReference type="SMART" id="SM00220">
    <property type="entry name" value="S_TKc"/>
    <property type="match status" value="1"/>
</dbReference>
<dbReference type="InterPro" id="IPR000719">
    <property type="entry name" value="Prot_kinase_dom"/>
</dbReference>
<dbReference type="AlphaFoldDB" id="A0A5C8HX35"/>
<feature type="domain" description="Protein kinase" evidence="1">
    <location>
        <begin position="226"/>
        <end position="529"/>
    </location>
</feature>
<dbReference type="GO" id="GO:0005524">
    <property type="term" value="F:ATP binding"/>
    <property type="evidence" value="ECO:0007669"/>
    <property type="project" value="InterPro"/>
</dbReference>
<reference evidence="2 3" key="1">
    <citation type="submission" date="2019-08" db="EMBL/GenBank/DDBJ databases">
        <authorList>
            <person name="Dong K."/>
        </authorList>
    </citation>
    <scope>NUCLEOTIDE SEQUENCE [LARGE SCALE GENOMIC DNA]</scope>
    <source>
        <strain evidence="2 3">JCM14558</strain>
    </source>
</reference>
<sequence length="865" mass="92773">MDTNYSAFANADPQFYDAPSRAGAPSGRRFVVPGHLDWSGWDHLIERPWSFWRLRGTVLPEQGWKIHVSATTSTADRMLREVAAFCHRRGIAFKMLVDQSRLERSLGKDADRSSAGKFLTVYPPDERALHDALVELDARLGGAPAPYILSDLRWREGPLFVRYGAFVKRWATVDGVPVLAVRDLDTGRWQPDVRSASFHVPAWVQMPGFLREQLSALDLTPPAGLPTITGALHHSNAGGVYEATVGGASVIVKEARPHTGRTPDGRDAVTRLRDEERVLRELAALPTPDVVGVFEAHGHRFLAMERIDGTPLNAAVVARHPLVRTGADATSRTEYRDWALSVTAATRRAIAELHAAGYVHGDLHPGNVMVRPDDSVALIDLEMARGVSAPDSAGIGVPGFVPPDGRGGRARDLYALACIDLFVFLPLTALLPLDDAKADQLISAAAEEFSLDNGWVERSASALTLRDRERAPRSIHDPAETTDAALSRTIDGIAAALRADLDLERDDRLWPGDPAQFAEPSTGVAHGALGVMTALLLAGHADLALERAWVERALAREQAPRAGLMDGTAGSAWAFGLLGDRSAAQRATEWLGDGRLSGLGSDLYSGLPGVGLAFLAESDESPPMLDAAVRIADDLRDRLAAAAPQTRVATGRGGLLHGATGTALFALRLYERTGDRRHLRLATDALEHDMASLARSTDASLQVNEGWRVLPYLGHGSAGIGAVIALALAHLGESERHLESLDGIVRAASAPFAIQSGLVQGRAGLIQFLLLLEIVGRSDAMSSGALVRHIDQLSLHSLSSPDGTRFAGDGLLRASCDLATGSAGVLTALVAYRAHLRGETPVLVGLPYLISPRDIEMRSLRRRPS</sequence>
<dbReference type="SUPFAM" id="SSF56112">
    <property type="entry name" value="Protein kinase-like (PK-like)"/>
    <property type="match status" value="1"/>
</dbReference>
<keyword evidence="3" id="KW-1185">Reference proteome</keyword>
<dbReference type="GO" id="GO:0004672">
    <property type="term" value="F:protein kinase activity"/>
    <property type="evidence" value="ECO:0007669"/>
    <property type="project" value="InterPro"/>
</dbReference>
<protein>
    <submittedName>
        <fullName evidence="2">Protein kinase/lanthionine synthetase C family protein</fullName>
    </submittedName>
</protein>
<dbReference type="NCBIfam" id="NF038151">
    <property type="entry name" value="lanthi_synth_III"/>
    <property type="match status" value="1"/>
</dbReference>
<dbReference type="OrthoDB" id="1492512at2"/>
<evidence type="ECO:0000313" key="2">
    <source>
        <dbReference type="EMBL" id="TXK09564.1"/>
    </source>
</evidence>
<dbReference type="InterPro" id="IPR012341">
    <property type="entry name" value="6hp_glycosidase-like_sf"/>
</dbReference>
<dbReference type="InterPro" id="IPR058053">
    <property type="entry name" value="RamC_C"/>
</dbReference>
<dbReference type="Pfam" id="PF00069">
    <property type="entry name" value="Pkinase"/>
    <property type="match status" value="1"/>
</dbReference>
<dbReference type="SMART" id="SM01260">
    <property type="entry name" value="LANC_like"/>
    <property type="match status" value="1"/>
</dbReference>
<dbReference type="InterPro" id="IPR011009">
    <property type="entry name" value="Kinase-like_dom_sf"/>
</dbReference>
<dbReference type="Pfam" id="PF25816">
    <property type="entry name" value="RamC_N"/>
    <property type="match status" value="1"/>
</dbReference>
<dbReference type="Proteomes" id="UP000321034">
    <property type="component" value="Unassembled WGS sequence"/>
</dbReference>
<dbReference type="PROSITE" id="PS50011">
    <property type="entry name" value="PROTEIN_KINASE_DOM"/>
    <property type="match status" value="1"/>
</dbReference>
<dbReference type="GO" id="GO:0005975">
    <property type="term" value="P:carbohydrate metabolic process"/>
    <property type="evidence" value="ECO:0007669"/>
    <property type="project" value="InterPro"/>
</dbReference>
<gene>
    <name evidence="2" type="ORF">FVP77_11630</name>
</gene>
<organism evidence="2 3">
    <name type="scientific">Microbacterium hatanonis</name>
    <dbReference type="NCBI Taxonomy" id="404366"/>
    <lineage>
        <taxon>Bacteria</taxon>
        <taxon>Bacillati</taxon>
        <taxon>Actinomycetota</taxon>
        <taxon>Actinomycetes</taxon>
        <taxon>Micrococcales</taxon>
        <taxon>Microbacteriaceae</taxon>
        <taxon>Microbacterium</taxon>
    </lineage>
</organism>
<dbReference type="GO" id="GO:0031179">
    <property type="term" value="P:peptide modification"/>
    <property type="evidence" value="ECO:0007669"/>
    <property type="project" value="InterPro"/>
</dbReference>
<dbReference type="EMBL" id="VRSV01000002">
    <property type="protein sequence ID" value="TXK09564.1"/>
    <property type="molecule type" value="Genomic_DNA"/>
</dbReference>
<accession>A0A5C8HX35</accession>
<dbReference type="InterPro" id="IPR052396">
    <property type="entry name" value="Meiotic_Drive_Suppr_Kinase"/>
</dbReference>
<proteinExistence type="predicted"/>
<dbReference type="InterPro" id="IPR053524">
    <property type="entry name" value="Aerial_hyphae_peptide-synth"/>
</dbReference>